<dbReference type="AlphaFoldDB" id="A0A372M0T0"/>
<dbReference type="Proteomes" id="UP000263094">
    <property type="component" value="Unassembled WGS sequence"/>
</dbReference>
<proteinExistence type="predicted"/>
<accession>A0A372M0T0</accession>
<reference evidence="1 2" key="1">
    <citation type="submission" date="2018-08" db="EMBL/GenBank/DDBJ databases">
        <title>Isolation, diversity and antifungal activity of Actinobacteria from wheat.</title>
        <authorList>
            <person name="Han C."/>
        </authorList>
    </citation>
    <scope>NUCLEOTIDE SEQUENCE [LARGE SCALE GENOMIC DNA]</scope>
    <source>
        <strain evidence="1 2">NEAU-YY421</strain>
    </source>
</reference>
<evidence type="ECO:0000313" key="2">
    <source>
        <dbReference type="Proteomes" id="UP000263094"/>
    </source>
</evidence>
<gene>
    <name evidence="1" type="ORF">DY218_22045</name>
</gene>
<sequence length="79" mass="8496">MTPITTTTGATMDQAYQWVDSDLRSRPGVLPGVRPRPRAPGAPAACAAARPVSTAMRRSALLFWVCSTNRQLACEGCYL</sequence>
<evidence type="ECO:0000313" key="1">
    <source>
        <dbReference type="EMBL" id="RFU84536.1"/>
    </source>
</evidence>
<dbReference type="EMBL" id="QUAK01000119">
    <property type="protein sequence ID" value="RFU84536.1"/>
    <property type="molecule type" value="Genomic_DNA"/>
</dbReference>
<organism evidence="1 2">
    <name type="scientific">Streptomyces triticagri</name>
    <dbReference type="NCBI Taxonomy" id="2293568"/>
    <lineage>
        <taxon>Bacteria</taxon>
        <taxon>Bacillati</taxon>
        <taxon>Actinomycetota</taxon>
        <taxon>Actinomycetes</taxon>
        <taxon>Kitasatosporales</taxon>
        <taxon>Streptomycetaceae</taxon>
        <taxon>Streptomyces</taxon>
    </lineage>
</organism>
<name>A0A372M0T0_9ACTN</name>
<comment type="caution">
    <text evidence="1">The sequence shown here is derived from an EMBL/GenBank/DDBJ whole genome shotgun (WGS) entry which is preliminary data.</text>
</comment>
<protein>
    <submittedName>
        <fullName evidence="1">Uncharacterized protein</fullName>
    </submittedName>
</protein>
<keyword evidence="2" id="KW-1185">Reference proteome</keyword>